<organism evidence="2">
    <name type="scientific">marine sediment metagenome</name>
    <dbReference type="NCBI Taxonomy" id="412755"/>
    <lineage>
        <taxon>unclassified sequences</taxon>
        <taxon>metagenomes</taxon>
        <taxon>ecological metagenomes</taxon>
    </lineage>
</organism>
<evidence type="ECO:0000313" key="2">
    <source>
        <dbReference type="EMBL" id="GAI04525.1"/>
    </source>
</evidence>
<name>X1LQ69_9ZZZZ</name>
<sequence>MSLNKRGFLLGEETLKIIIAIIAISFLIYLLFSLYSANKTSKDLELAKSSLNHLIEEINSGSNVTEIYNPRTWVISSWPDNTYLPRECSNAGWDNCLCICNRPGGSVRTFAAACETKGICLENDFVVEHAGINAIEIKDLPLILTLNQENKIITQKEK</sequence>
<evidence type="ECO:0000256" key="1">
    <source>
        <dbReference type="SAM" id="Phobius"/>
    </source>
</evidence>
<keyword evidence="1" id="KW-0812">Transmembrane</keyword>
<dbReference type="AlphaFoldDB" id="X1LQ69"/>
<keyword evidence="1" id="KW-0472">Membrane</keyword>
<accession>X1LQ69</accession>
<comment type="caution">
    <text evidence="2">The sequence shown here is derived from an EMBL/GenBank/DDBJ whole genome shotgun (WGS) entry which is preliminary data.</text>
</comment>
<protein>
    <submittedName>
        <fullName evidence="2">Uncharacterized protein</fullName>
    </submittedName>
</protein>
<gene>
    <name evidence="2" type="ORF">S06H3_14674</name>
</gene>
<reference evidence="2" key="1">
    <citation type="journal article" date="2014" name="Front. Microbiol.">
        <title>High frequency of phylogenetically diverse reductive dehalogenase-homologous genes in deep subseafloor sedimentary metagenomes.</title>
        <authorList>
            <person name="Kawai M."/>
            <person name="Futagami T."/>
            <person name="Toyoda A."/>
            <person name="Takaki Y."/>
            <person name="Nishi S."/>
            <person name="Hori S."/>
            <person name="Arai W."/>
            <person name="Tsubouchi T."/>
            <person name="Morono Y."/>
            <person name="Uchiyama I."/>
            <person name="Ito T."/>
            <person name="Fujiyama A."/>
            <person name="Inagaki F."/>
            <person name="Takami H."/>
        </authorList>
    </citation>
    <scope>NUCLEOTIDE SEQUENCE</scope>
    <source>
        <strain evidence="2">Expedition CK06-06</strain>
    </source>
</reference>
<dbReference type="EMBL" id="BARV01007184">
    <property type="protein sequence ID" value="GAI04525.1"/>
    <property type="molecule type" value="Genomic_DNA"/>
</dbReference>
<proteinExistence type="predicted"/>
<keyword evidence="1" id="KW-1133">Transmembrane helix</keyword>
<feature type="transmembrane region" description="Helical" evidence="1">
    <location>
        <begin position="15"/>
        <end position="35"/>
    </location>
</feature>